<dbReference type="Pfam" id="PF05239">
    <property type="entry name" value="PRC"/>
    <property type="match status" value="1"/>
</dbReference>
<dbReference type="PANTHER" id="PTHR36505:SF1">
    <property type="entry name" value="BLR1072 PROTEIN"/>
    <property type="match status" value="1"/>
</dbReference>
<dbReference type="InterPro" id="IPR027275">
    <property type="entry name" value="PRC-brl_dom"/>
</dbReference>
<reference evidence="2" key="1">
    <citation type="submission" date="2020-02" db="EMBL/GenBank/DDBJ databases">
        <authorList>
            <person name="Meier V. D."/>
        </authorList>
    </citation>
    <scope>NUCLEOTIDE SEQUENCE</scope>
    <source>
        <strain evidence="2">AVDCRST_MAG04</strain>
    </source>
</reference>
<protein>
    <recommendedName>
        <fullName evidence="1">PRC-barrel domain-containing protein</fullName>
    </recommendedName>
</protein>
<dbReference type="InterPro" id="IPR011033">
    <property type="entry name" value="PRC_barrel-like_sf"/>
</dbReference>
<organism evidence="2">
    <name type="scientific">uncultured Acetobacteraceae bacterium</name>
    <dbReference type="NCBI Taxonomy" id="169975"/>
    <lineage>
        <taxon>Bacteria</taxon>
        <taxon>Pseudomonadati</taxon>
        <taxon>Pseudomonadota</taxon>
        <taxon>Alphaproteobacteria</taxon>
        <taxon>Acetobacterales</taxon>
        <taxon>Acetobacteraceae</taxon>
        <taxon>environmental samples</taxon>
    </lineage>
</organism>
<feature type="domain" description="PRC-barrel" evidence="1">
    <location>
        <begin position="25"/>
        <end position="100"/>
    </location>
</feature>
<gene>
    <name evidence="2" type="ORF">AVDCRST_MAG04-366</name>
</gene>
<dbReference type="PANTHER" id="PTHR36505">
    <property type="entry name" value="BLR1072 PROTEIN"/>
    <property type="match status" value="1"/>
</dbReference>
<dbReference type="Gene3D" id="2.30.30.240">
    <property type="entry name" value="PRC-barrel domain"/>
    <property type="match status" value="1"/>
</dbReference>
<name>A0A6J4H884_9PROT</name>
<evidence type="ECO:0000259" key="1">
    <source>
        <dbReference type="Pfam" id="PF05239"/>
    </source>
</evidence>
<sequence>MSDATGTGDATGGKGVAINETERLIASDKVEGTAVYNRQDEAIGSVYTLMIDKFSGQVAYAVMSFGGFLGIGERYHVLPWKALDFDPRLGGYVADVSREQLERAPSYASDEAPWDNPAYGRSVYDYYGMTYPYAGI</sequence>
<dbReference type="EMBL" id="CADCTL010000026">
    <property type="protein sequence ID" value="CAA9215728.1"/>
    <property type="molecule type" value="Genomic_DNA"/>
</dbReference>
<dbReference type="SUPFAM" id="SSF50346">
    <property type="entry name" value="PRC-barrel domain"/>
    <property type="match status" value="1"/>
</dbReference>
<evidence type="ECO:0000313" key="2">
    <source>
        <dbReference type="EMBL" id="CAA9215728.1"/>
    </source>
</evidence>
<dbReference type="AlphaFoldDB" id="A0A6J4H884"/>
<accession>A0A6J4H884</accession>
<proteinExistence type="predicted"/>